<comment type="caution">
    <text evidence="2">The sequence shown here is derived from an EMBL/GenBank/DDBJ whole genome shotgun (WGS) entry which is preliminary data.</text>
</comment>
<organism evidence="2 3">
    <name type="scientific">Eiseniibacteriota bacterium</name>
    <dbReference type="NCBI Taxonomy" id="2212470"/>
    <lineage>
        <taxon>Bacteria</taxon>
        <taxon>Candidatus Eiseniibacteriota</taxon>
    </lineage>
</organism>
<dbReference type="Pfam" id="PF02230">
    <property type="entry name" value="Abhydrolase_2"/>
    <property type="match status" value="1"/>
</dbReference>
<accession>A0A538TVH4</accession>
<dbReference type="Proteomes" id="UP000319836">
    <property type="component" value="Unassembled WGS sequence"/>
</dbReference>
<dbReference type="AlphaFoldDB" id="A0A538TVH4"/>
<dbReference type="InterPro" id="IPR029058">
    <property type="entry name" value="AB_hydrolase_fold"/>
</dbReference>
<sequence length="227" mass="25062">MSEPPLLRHAMTQVHGRYFVRPPRAASRGGWLVGFHGQAQAADVFLADLERVPRGPEWLLASIQGLNRHYTGRTRSIVASWMTSQDRELAIADNVAWVDTVLDRLELEFGAPRAIVFAGFSQGVAMAYRAGLLARRSCAAIVASGGDVPPEMKTMASRPWPRVLAATGARDEWYTPARLEGDMSFVRARRPDARTLVFDGGHEWSDALIEAVGELLAEIDRDANRPE</sequence>
<protein>
    <recommendedName>
        <fullName evidence="1">Phospholipase/carboxylesterase/thioesterase domain-containing protein</fullName>
    </recommendedName>
</protein>
<dbReference type="GO" id="GO:0016787">
    <property type="term" value="F:hydrolase activity"/>
    <property type="evidence" value="ECO:0007669"/>
    <property type="project" value="InterPro"/>
</dbReference>
<evidence type="ECO:0000313" key="3">
    <source>
        <dbReference type="Proteomes" id="UP000319836"/>
    </source>
</evidence>
<dbReference type="InterPro" id="IPR003140">
    <property type="entry name" value="PLipase/COase/thioEstase"/>
</dbReference>
<proteinExistence type="predicted"/>
<dbReference type="SUPFAM" id="SSF53474">
    <property type="entry name" value="alpha/beta-Hydrolases"/>
    <property type="match status" value="1"/>
</dbReference>
<reference evidence="2 3" key="1">
    <citation type="journal article" date="2019" name="Nat. Microbiol.">
        <title>Mediterranean grassland soil C-N compound turnover is dependent on rainfall and depth, and is mediated by genomically divergent microorganisms.</title>
        <authorList>
            <person name="Diamond S."/>
            <person name="Andeer P.F."/>
            <person name="Li Z."/>
            <person name="Crits-Christoph A."/>
            <person name="Burstein D."/>
            <person name="Anantharaman K."/>
            <person name="Lane K.R."/>
            <person name="Thomas B.C."/>
            <person name="Pan C."/>
            <person name="Northen T.R."/>
            <person name="Banfield J.F."/>
        </authorList>
    </citation>
    <scope>NUCLEOTIDE SEQUENCE [LARGE SCALE GENOMIC DNA]</scope>
    <source>
        <strain evidence="2">WS_10</strain>
    </source>
</reference>
<dbReference type="EMBL" id="VBPA01000438">
    <property type="protein sequence ID" value="TMQ67632.1"/>
    <property type="molecule type" value="Genomic_DNA"/>
</dbReference>
<feature type="domain" description="Phospholipase/carboxylesterase/thioesterase" evidence="1">
    <location>
        <begin position="91"/>
        <end position="156"/>
    </location>
</feature>
<evidence type="ECO:0000313" key="2">
    <source>
        <dbReference type="EMBL" id="TMQ67632.1"/>
    </source>
</evidence>
<gene>
    <name evidence="2" type="ORF">E6K80_15080</name>
</gene>
<name>A0A538TVH4_UNCEI</name>
<evidence type="ECO:0000259" key="1">
    <source>
        <dbReference type="Pfam" id="PF02230"/>
    </source>
</evidence>
<dbReference type="Gene3D" id="3.40.50.1820">
    <property type="entry name" value="alpha/beta hydrolase"/>
    <property type="match status" value="1"/>
</dbReference>